<keyword evidence="5" id="KW-1185">Reference proteome</keyword>
<proteinExistence type="predicted"/>
<feature type="region of interest" description="Disordered" evidence="1">
    <location>
        <begin position="23"/>
        <end position="47"/>
    </location>
</feature>
<dbReference type="SUPFAM" id="SSF47473">
    <property type="entry name" value="EF-hand"/>
    <property type="match status" value="1"/>
</dbReference>
<evidence type="ECO:0000313" key="4">
    <source>
        <dbReference type="EMBL" id="MCX2725682.1"/>
    </source>
</evidence>
<dbReference type="InterPro" id="IPR011992">
    <property type="entry name" value="EF-hand-dom_pair"/>
</dbReference>
<accession>A0ABT3R8N9</accession>
<organism evidence="4 5">
    <name type="scientific">Roseibium salinum</name>
    <dbReference type="NCBI Taxonomy" id="1604349"/>
    <lineage>
        <taxon>Bacteria</taxon>
        <taxon>Pseudomonadati</taxon>
        <taxon>Pseudomonadota</taxon>
        <taxon>Alphaproteobacteria</taxon>
        <taxon>Hyphomicrobiales</taxon>
        <taxon>Stappiaceae</taxon>
        <taxon>Roseibium</taxon>
    </lineage>
</organism>
<dbReference type="Proteomes" id="UP001300261">
    <property type="component" value="Unassembled WGS sequence"/>
</dbReference>
<protein>
    <submittedName>
        <fullName evidence="4">EF-hand domain-containing protein</fullName>
    </submittedName>
</protein>
<feature type="region of interest" description="Disordered" evidence="1">
    <location>
        <begin position="125"/>
        <end position="148"/>
    </location>
</feature>
<evidence type="ECO:0000259" key="3">
    <source>
        <dbReference type="PROSITE" id="PS50222"/>
    </source>
</evidence>
<dbReference type="PROSITE" id="PS00018">
    <property type="entry name" value="EF_HAND_1"/>
    <property type="match status" value="1"/>
</dbReference>
<dbReference type="RefSeq" id="WP_265966796.1">
    <property type="nucleotide sequence ID" value="NZ_JAPEVI010000003.1"/>
</dbReference>
<keyword evidence="2" id="KW-0732">Signal</keyword>
<feature type="domain" description="EF-hand" evidence="3">
    <location>
        <begin position="110"/>
        <end position="145"/>
    </location>
</feature>
<dbReference type="EMBL" id="JAPEVI010000003">
    <property type="protein sequence ID" value="MCX2725682.1"/>
    <property type="molecule type" value="Genomic_DNA"/>
</dbReference>
<dbReference type="InterPro" id="IPR018247">
    <property type="entry name" value="EF_Hand_1_Ca_BS"/>
</dbReference>
<evidence type="ECO:0000256" key="2">
    <source>
        <dbReference type="SAM" id="SignalP"/>
    </source>
</evidence>
<gene>
    <name evidence="4" type="ORF">ON753_25545</name>
</gene>
<evidence type="ECO:0000256" key="1">
    <source>
        <dbReference type="SAM" id="MobiDB-lite"/>
    </source>
</evidence>
<dbReference type="PROSITE" id="PS50222">
    <property type="entry name" value="EF_HAND_2"/>
    <property type="match status" value="1"/>
</dbReference>
<feature type="chain" id="PRO_5045288411" evidence="2">
    <location>
        <begin position="24"/>
        <end position="148"/>
    </location>
</feature>
<feature type="signal peptide" evidence="2">
    <location>
        <begin position="1"/>
        <end position="23"/>
    </location>
</feature>
<reference evidence="4 5" key="1">
    <citation type="journal article" date="2016" name="Int. J. Syst. Evol. Microbiol.">
        <title>Labrenzia salina sp. nov., isolated from the rhizosphere of the halophyte Arthrocnemum macrostachyum.</title>
        <authorList>
            <person name="Camacho M."/>
            <person name="Redondo-Gomez S."/>
            <person name="Rodriguez-Llorente I."/>
            <person name="Rohde M."/>
            <person name="Sproer C."/>
            <person name="Schumann P."/>
            <person name="Klenk H.P."/>
            <person name="Montero-Calasanz M.D.C."/>
        </authorList>
    </citation>
    <scope>NUCLEOTIDE SEQUENCE [LARGE SCALE GENOMIC DNA]</scope>
    <source>
        <strain evidence="4 5">DSM 29163</strain>
    </source>
</reference>
<dbReference type="Pfam" id="PF13202">
    <property type="entry name" value="EF-hand_5"/>
    <property type="match status" value="2"/>
</dbReference>
<evidence type="ECO:0000313" key="5">
    <source>
        <dbReference type="Proteomes" id="UP001300261"/>
    </source>
</evidence>
<name>A0ABT3R8N9_9HYPH</name>
<dbReference type="Gene3D" id="1.10.238.10">
    <property type="entry name" value="EF-hand"/>
    <property type="match status" value="1"/>
</dbReference>
<sequence>MKKFLAATLCTFMLAGTIGTAAAQQDNPQRGSGMMGRQNTDQGQSMPGPFHRWQGMMQGDYGRMGYGMMSGRGWGGHMMGPGMMMGRMMGPEMMIVMMDTNGDGNLSLEEFQAVHARMFKMLDKDGDGQLTGEEIGPRWSTDDSDSDD</sequence>
<dbReference type="InterPro" id="IPR002048">
    <property type="entry name" value="EF_hand_dom"/>
</dbReference>
<comment type="caution">
    <text evidence="4">The sequence shown here is derived from an EMBL/GenBank/DDBJ whole genome shotgun (WGS) entry which is preliminary data.</text>
</comment>